<name>A0ABM8VVK0_GIGMA</name>
<dbReference type="Gene3D" id="3.40.190.10">
    <property type="entry name" value="Periplasmic binding protein-like II"/>
    <property type="match status" value="1"/>
</dbReference>
<dbReference type="SUPFAM" id="SSF53850">
    <property type="entry name" value="Periplasmic binding protein-like II"/>
    <property type="match status" value="1"/>
</dbReference>
<organism evidence="2 3">
    <name type="scientific">Gigaspora margarita</name>
    <dbReference type="NCBI Taxonomy" id="4874"/>
    <lineage>
        <taxon>Eukaryota</taxon>
        <taxon>Fungi</taxon>
        <taxon>Fungi incertae sedis</taxon>
        <taxon>Mucoromycota</taxon>
        <taxon>Glomeromycotina</taxon>
        <taxon>Glomeromycetes</taxon>
        <taxon>Diversisporales</taxon>
        <taxon>Gigasporaceae</taxon>
        <taxon>Gigaspora</taxon>
    </lineage>
</organism>
<evidence type="ECO:0000313" key="2">
    <source>
        <dbReference type="EMBL" id="CAG8457408.1"/>
    </source>
</evidence>
<protein>
    <submittedName>
        <fullName evidence="2">23096_t:CDS:1</fullName>
    </submittedName>
</protein>
<keyword evidence="3" id="KW-1185">Reference proteome</keyword>
<gene>
    <name evidence="2" type="ORF">GMARGA_LOCUS129</name>
</gene>
<dbReference type="PROSITE" id="PS51171">
    <property type="entry name" value="PREPHENATE_DEHYDR_3"/>
    <property type="match status" value="1"/>
</dbReference>
<proteinExistence type="predicted"/>
<dbReference type="EMBL" id="CAJVQB010000007">
    <property type="protein sequence ID" value="CAG8457408.1"/>
    <property type="molecule type" value="Genomic_DNA"/>
</dbReference>
<dbReference type="Pfam" id="PF00800">
    <property type="entry name" value="PDT"/>
    <property type="match status" value="1"/>
</dbReference>
<dbReference type="Proteomes" id="UP000789901">
    <property type="component" value="Unassembled WGS sequence"/>
</dbReference>
<dbReference type="Pfam" id="PF12694">
    <property type="entry name" value="cpYpsA"/>
    <property type="match status" value="1"/>
</dbReference>
<accession>A0ABM8VVK0</accession>
<evidence type="ECO:0000313" key="3">
    <source>
        <dbReference type="Proteomes" id="UP000789901"/>
    </source>
</evidence>
<evidence type="ECO:0000259" key="1">
    <source>
        <dbReference type="PROSITE" id="PS51171"/>
    </source>
</evidence>
<comment type="caution">
    <text evidence="2">The sequence shown here is derived from an EMBL/GenBank/DDBJ whole genome shotgun (WGS) entry which is preliminary data.</text>
</comment>
<sequence length="310" mass="35271">MNFFVLRSGGQTGVDNRIVDAALENIKNIVNNNSSQLIIKKSNVQFIIARFCPKGQKCKYGKIDNQYPIVELNIDDYEFRSRINVLFCDAVLALTSQFSIDDRTFFTINYAKEIGRPTKTFNLLDDDDMNISQIIKWLDLVKARSLNTQINTIYTLGPEGSFAHAATLQIKNLLGESEIIYVEKEQELKEILKSLKTNEYIVAPTHVNGIKKPICDDIYRFKTQIECKNWLNQNTKNMSIILVDTTSKAASMVNLKSNSASISAENCSVFYNLNILDRDIQDSDNNKTTFACVGKFEMLNDQMRIKIINS</sequence>
<feature type="domain" description="Prephenate dehydratase" evidence="1">
    <location>
        <begin position="95"/>
        <end position="295"/>
    </location>
</feature>
<dbReference type="InterPro" id="IPR001086">
    <property type="entry name" value="Preph_deHydtase"/>
</dbReference>
<reference evidence="2 3" key="1">
    <citation type="submission" date="2021-06" db="EMBL/GenBank/DDBJ databases">
        <authorList>
            <person name="Kallberg Y."/>
            <person name="Tangrot J."/>
            <person name="Rosling A."/>
        </authorList>
    </citation>
    <scope>NUCLEOTIDE SEQUENCE [LARGE SCALE GENOMIC DNA]</scope>
    <source>
        <strain evidence="2 3">120-4 pot B 10/14</strain>
    </source>
</reference>
<dbReference type="InterPro" id="IPR024755">
    <property type="entry name" value="cpYpsA"/>
</dbReference>
<dbReference type="Gene3D" id="3.40.50.450">
    <property type="match status" value="1"/>
</dbReference>